<dbReference type="Proteomes" id="UP000315995">
    <property type="component" value="Chromosome"/>
</dbReference>
<dbReference type="InterPro" id="IPR016181">
    <property type="entry name" value="Acyl_CoA_acyltransferase"/>
</dbReference>
<comment type="subcellular location">
    <subcellularLocation>
        <location evidence="4">Cytoplasm</location>
    </subcellularLocation>
</comment>
<comment type="function">
    <text evidence="4">Functions in the N-end rule pathway of protein degradation where it conjugates Leu, Phe and, less efficiently, Met from aminoacyl-tRNAs to the N-termini of proteins containing an N-terminal arginine or lysine.</text>
</comment>
<comment type="catalytic activity">
    <reaction evidence="4">
        <text>N-terminal L-arginyl-[protein] + L-leucyl-tRNA(Leu) = N-terminal L-leucyl-L-arginyl-[protein] + tRNA(Leu) + H(+)</text>
        <dbReference type="Rhea" id="RHEA:50416"/>
        <dbReference type="Rhea" id="RHEA-COMP:9613"/>
        <dbReference type="Rhea" id="RHEA-COMP:9622"/>
        <dbReference type="Rhea" id="RHEA-COMP:12672"/>
        <dbReference type="Rhea" id="RHEA-COMP:12673"/>
        <dbReference type="ChEBI" id="CHEBI:15378"/>
        <dbReference type="ChEBI" id="CHEBI:64719"/>
        <dbReference type="ChEBI" id="CHEBI:78442"/>
        <dbReference type="ChEBI" id="CHEBI:78494"/>
        <dbReference type="ChEBI" id="CHEBI:133044"/>
        <dbReference type="EC" id="2.3.2.6"/>
    </reaction>
</comment>
<sequence length="197" mass="22638">MKKPNPHILLSAYMQGIFPMAHPEEDGAIYWYAPDPRGILPIEDFHCPSRLAQTVRQEPYEIRYNTAFRRVMEECAAPRKIQKSTWISEGLIEAYSELHELGFAHSVEAWLDDRLVGGLYGVSVGGLFAGESMFFRETDASKICLVHLVERLAERGFTLLDIQFVNEHLEQFGAVEITRDEYERRLADALELEVEFD</sequence>
<dbReference type="InterPro" id="IPR042221">
    <property type="entry name" value="Leu/Phe-tRNA_Trfase_N"/>
</dbReference>
<evidence type="ECO:0000256" key="1">
    <source>
        <dbReference type="ARBA" id="ARBA00022490"/>
    </source>
</evidence>
<comment type="catalytic activity">
    <reaction evidence="4">
        <text>N-terminal L-lysyl-[protein] + L-leucyl-tRNA(Leu) = N-terminal L-leucyl-L-lysyl-[protein] + tRNA(Leu) + H(+)</text>
        <dbReference type="Rhea" id="RHEA:12340"/>
        <dbReference type="Rhea" id="RHEA-COMP:9613"/>
        <dbReference type="Rhea" id="RHEA-COMP:9622"/>
        <dbReference type="Rhea" id="RHEA-COMP:12670"/>
        <dbReference type="Rhea" id="RHEA-COMP:12671"/>
        <dbReference type="ChEBI" id="CHEBI:15378"/>
        <dbReference type="ChEBI" id="CHEBI:65249"/>
        <dbReference type="ChEBI" id="CHEBI:78442"/>
        <dbReference type="ChEBI" id="CHEBI:78494"/>
        <dbReference type="ChEBI" id="CHEBI:133043"/>
        <dbReference type="EC" id="2.3.2.6"/>
    </reaction>
</comment>
<dbReference type="OrthoDB" id="9790282at2"/>
<dbReference type="PANTHER" id="PTHR30098">
    <property type="entry name" value="LEUCYL/PHENYLALANYL-TRNA--PROTEIN TRANSFERASE"/>
    <property type="match status" value="1"/>
</dbReference>
<dbReference type="NCBIfam" id="TIGR00667">
    <property type="entry name" value="aat"/>
    <property type="match status" value="1"/>
</dbReference>
<dbReference type="InterPro" id="IPR042203">
    <property type="entry name" value="Leu/Phe-tRNA_Trfase_C"/>
</dbReference>
<evidence type="ECO:0000313" key="5">
    <source>
        <dbReference type="EMBL" id="QDG53265.1"/>
    </source>
</evidence>
<evidence type="ECO:0000256" key="2">
    <source>
        <dbReference type="ARBA" id="ARBA00022679"/>
    </source>
</evidence>
<comment type="catalytic activity">
    <reaction evidence="4">
        <text>L-phenylalanyl-tRNA(Phe) + an N-terminal L-alpha-aminoacyl-[protein] = an N-terminal L-phenylalanyl-L-alpha-aminoacyl-[protein] + tRNA(Phe)</text>
        <dbReference type="Rhea" id="RHEA:43632"/>
        <dbReference type="Rhea" id="RHEA-COMP:9668"/>
        <dbReference type="Rhea" id="RHEA-COMP:9699"/>
        <dbReference type="Rhea" id="RHEA-COMP:10636"/>
        <dbReference type="Rhea" id="RHEA-COMP:10637"/>
        <dbReference type="ChEBI" id="CHEBI:78442"/>
        <dbReference type="ChEBI" id="CHEBI:78531"/>
        <dbReference type="ChEBI" id="CHEBI:78597"/>
        <dbReference type="ChEBI" id="CHEBI:83561"/>
        <dbReference type="EC" id="2.3.2.6"/>
    </reaction>
</comment>
<evidence type="ECO:0000256" key="3">
    <source>
        <dbReference type="ARBA" id="ARBA00023315"/>
    </source>
</evidence>
<dbReference type="GO" id="GO:0030163">
    <property type="term" value="P:protein catabolic process"/>
    <property type="evidence" value="ECO:0007669"/>
    <property type="project" value="UniProtKB-UniRule"/>
</dbReference>
<keyword evidence="3 4" id="KW-0012">Acyltransferase</keyword>
<keyword evidence="2 4" id="KW-0808">Transferase</keyword>
<accession>A0A5B8YC73</accession>
<dbReference type="Pfam" id="PF03588">
    <property type="entry name" value="Leu_Phe_trans"/>
    <property type="match status" value="1"/>
</dbReference>
<organism evidence="5 6">
    <name type="scientific">Persicimonas caeni</name>
    <dbReference type="NCBI Taxonomy" id="2292766"/>
    <lineage>
        <taxon>Bacteria</taxon>
        <taxon>Deltaproteobacteria</taxon>
        <taxon>Bradymonadales</taxon>
        <taxon>Bradymonadaceae</taxon>
        <taxon>Persicimonas</taxon>
    </lineage>
</organism>
<evidence type="ECO:0000313" key="6">
    <source>
        <dbReference type="Proteomes" id="UP000315995"/>
    </source>
</evidence>
<dbReference type="InterPro" id="IPR004616">
    <property type="entry name" value="Leu/Phe-tRNA_Trfase"/>
</dbReference>
<protein>
    <recommendedName>
        <fullName evidence="4">Leucyl/phenylalanyl-tRNA--protein transferase</fullName>
        <ecNumber evidence="4">2.3.2.6</ecNumber>
    </recommendedName>
    <alternativeName>
        <fullName evidence="4">L/F-transferase</fullName>
    </alternativeName>
    <alternativeName>
        <fullName evidence="4">Leucyltransferase</fullName>
    </alternativeName>
    <alternativeName>
        <fullName evidence="4">Phenyalanyltransferase</fullName>
    </alternativeName>
</protein>
<dbReference type="Gene3D" id="3.30.70.3550">
    <property type="entry name" value="Leucyl/phenylalanyl-tRNA-protein transferase, N-terminal domain"/>
    <property type="match status" value="1"/>
</dbReference>
<dbReference type="EC" id="2.3.2.6" evidence="4"/>
<dbReference type="GO" id="GO:0005737">
    <property type="term" value="C:cytoplasm"/>
    <property type="evidence" value="ECO:0007669"/>
    <property type="project" value="UniProtKB-SubCell"/>
</dbReference>
<dbReference type="FunFam" id="3.40.630.70:FF:000001">
    <property type="entry name" value="Leucyl/phenylalanyl-tRNA--protein transferase"/>
    <property type="match status" value="1"/>
</dbReference>
<dbReference type="PANTHER" id="PTHR30098:SF2">
    <property type="entry name" value="LEUCYL_PHENYLALANYL-TRNA--PROTEIN TRANSFERASE"/>
    <property type="match status" value="1"/>
</dbReference>
<dbReference type="RefSeq" id="WP_141199726.1">
    <property type="nucleotide sequence ID" value="NZ_CP041186.1"/>
</dbReference>
<keyword evidence="1 4" id="KW-0963">Cytoplasm</keyword>
<dbReference type="GO" id="GO:0008914">
    <property type="term" value="F:leucyl-tRNA--protein transferase activity"/>
    <property type="evidence" value="ECO:0007669"/>
    <property type="project" value="UniProtKB-UniRule"/>
</dbReference>
<evidence type="ECO:0000256" key="4">
    <source>
        <dbReference type="HAMAP-Rule" id="MF_00688"/>
    </source>
</evidence>
<dbReference type="EMBL" id="CP041186">
    <property type="protein sequence ID" value="QDG53265.1"/>
    <property type="molecule type" value="Genomic_DNA"/>
</dbReference>
<gene>
    <name evidence="4" type="primary">aat</name>
    <name evidence="5" type="ORF">FIV42_21715</name>
</gene>
<proteinExistence type="inferred from homology"/>
<dbReference type="HAMAP" id="MF_00688">
    <property type="entry name" value="Leu_Phe_trans"/>
    <property type="match status" value="1"/>
</dbReference>
<reference evidence="5 6" key="1">
    <citation type="submission" date="2019-06" db="EMBL/GenBank/DDBJ databases">
        <title>Persicimonas caeni gen. nov., sp. nov., a predatory bacterium isolated from solar saltern.</title>
        <authorList>
            <person name="Wang S."/>
        </authorList>
    </citation>
    <scope>NUCLEOTIDE SEQUENCE [LARGE SCALE GENOMIC DNA]</scope>
    <source>
        <strain evidence="5 6">YN101</strain>
    </source>
</reference>
<comment type="similarity">
    <text evidence="4">Belongs to the L/F-transferase family.</text>
</comment>
<accession>A0A4Y6PZT4</accession>
<dbReference type="SUPFAM" id="SSF55729">
    <property type="entry name" value="Acyl-CoA N-acyltransferases (Nat)"/>
    <property type="match status" value="1"/>
</dbReference>
<dbReference type="AlphaFoldDB" id="A0A4Y6PZT4"/>
<dbReference type="Gene3D" id="3.40.630.70">
    <property type="entry name" value="Leucyl/phenylalanyl-tRNA-protein transferase, C-terminal domain"/>
    <property type="match status" value="1"/>
</dbReference>
<keyword evidence="6" id="KW-1185">Reference proteome</keyword>
<name>A0A4Y6PZT4_PERCE</name>